<sequence length="251" mass="28253">MSFAFVFYACTACNVLPFGPSMHAAVRTKYARCRSDQICTLPLGPSMHAAVRTKYARCRSDQICTLPLGPSMHAAVRTKYARCRSDQICTLPFGPSMHAAARISVRAAIWIKYVGCHMHLLFFITAVRYANVGTDYLQFSVCCRYLAVCIAAAIAATAVAATAACAREPHRFLKIYKTNPCFLKIIQNGPVFFKNYAKRDPRLLKNMTKRSVFWGEIKTFLHILTVFFSWNLLNKTLLFSIARGHWLKCTA</sequence>
<evidence type="ECO:0000313" key="2">
    <source>
        <dbReference type="EMBL" id="MDV0445282.1"/>
    </source>
</evidence>
<evidence type="ECO:0008006" key="4">
    <source>
        <dbReference type="Google" id="ProtNLM"/>
    </source>
</evidence>
<name>A0ABU3VPD0_9EURY</name>
<organism evidence="2 3">
    <name type="scientific">Methanimicrococcus hacksteinii</name>
    <dbReference type="NCBI Taxonomy" id="3028293"/>
    <lineage>
        <taxon>Archaea</taxon>
        <taxon>Methanobacteriati</taxon>
        <taxon>Methanobacteriota</taxon>
        <taxon>Stenosarchaea group</taxon>
        <taxon>Methanomicrobia</taxon>
        <taxon>Methanosarcinales</taxon>
        <taxon>Methanosarcinaceae</taxon>
        <taxon>Methanimicrococcus</taxon>
    </lineage>
</organism>
<proteinExistence type="predicted"/>
<dbReference type="RefSeq" id="WP_318785702.1">
    <property type="nucleotide sequence ID" value="NZ_JAWDKC010000015.1"/>
</dbReference>
<feature type="transmembrane region" description="Helical" evidence="1">
    <location>
        <begin position="212"/>
        <end position="233"/>
    </location>
</feature>
<keyword evidence="1" id="KW-0812">Transmembrane</keyword>
<dbReference type="Proteomes" id="UP001272052">
    <property type="component" value="Unassembled WGS sequence"/>
</dbReference>
<accession>A0ABU3VPD0</accession>
<evidence type="ECO:0000313" key="3">
    <source>
        <dbReference type="Proteomes" id="UP001272052"/>
    </source>
</evidence>
<keyword evidence="3" id="KW-1185">Reference proteome</keyword>
<dbReference type="EMBL" id="JAWDKC010000015">
    <property type="protein sequence ID" value="MDV0445282.1"/>
    <property type="molecule type" value="Genomic_DNA"/>
</dbReference>
<keyword evidence="1" id="KW-1133">Transmembrane helix</keyword>
<reference evidence="2 3" key="1">
    <citation type="submission" date="2023-06" db="EMBL/GenBank/DDBJ databases">
        <title>Genome sequence of Methanimicrococcus sp. At1.</title>
        <authorList>
            <person name="Protasov E."/>
            <person name="Platt K."/>
            <person name="Poehlein A."/>
            <person name="Daniel R."/>
            <person name="Brune A."/>
        </authorList>
    </citation>
    <scope>NUCLEOTIDE SEQUENCE [LARGE SCALE GENOMIC DNA]</scope>
    <source>
        <strain evidence="2 3">At1</strain>
    </source>
</reference>
<evidence type="ECO:0000256" key="1">
    <source>
        <dbReference type="SAM" id="Phobius"/>
    </source>
</evidence>
<keyword evidence="1" id="KW-0472">Membrane</keyword>
<feature type="transmembrane region" description="Helical" evidence="1">
    <location>
        <begin position="145"/>
        <end position="166"/>
    </location>
</feature>
<protein>
    <recommendedName>
        <fullName evidence="4">Secreted protein</fullName>
    </recommendedName>
</protein>
<gene>
    <name evidence="2" type="ORF">MmiAt1_08500</name>
</gene>
<comment type="caution">
    <text evidence="2">The sequence shown here is derived from an EMBL/GenBank/DDBJ whole genome shotgun (WGS) entry which is preliminary data.</text>
</comment>